<dbReference type="EMBL" id="VSSQ01050703">
    <property type="protein sequence ID" value="MPN04783.1"/>
    <property type="molecule type" value="Genomic_DNA"/>
</dbReference>
<comment type="caution">
    <text evidence="1">The sequence shown here is derived from an EMBL/GenBank/DDBJ whole genome shotgun (WGS) entry which is preliminary data.</text>
</comment>
<organism evidence="1">
    <name type="scientific">bioreactor metagenome</name>
    <dbReference type="NCBI Taxonomy" id="1076179"/>
    <lineage>
        <taxon>unclassified sequences</taxon>
        <taxon>metagenomes</taxon>
        <taxon>ecological metagenomes</taxon>
    </lineage>
</organism>
<accession>A0A645EWA6</accession>
<dbReference type="AlphaFoldDB" id="A0A645EWA6"/>
<protein>
    <submittedName>
        <fullName evidence="1">Uncharacterized protein</fullName>
    </submittedName>
</protein>
<sequence length="136" mass="16009">MPEFTKCFIRFTGYVLKLFDHWLGSCDTSCDYLIVTVRLQYSKILYLGRYDKICSSCVHPYLVQHQDLDCLGHYFKERAQIFSVFCDLSRGEVDGYHGMSRKQLFSFQHGQVCSQSAVYKKPAVHLPWLEYSRDRN</sequence>
<evidence type="ECO:0000313" key="1">
    <source>
        <dbReference type="EMBL" id="MPN04783.1"/>
    </source>
</evidence>
<gene>
    <name evidence="1" type="ORF">SDC9_152030</name>
</gene>
<proteinExistence type="predicted"/>
<name>A0A645EWA6_9ZZZZ</name>
<reference evidence="1" key="1">
    <citation type="submission" date="2019-08" db="EMBL/GenBank/DDBJ databases">
        <authorList>
            <person name="Kucharzyk K."/>
            <person name="Murdoch R.W."/>
            <person name="Higgins S."/>
            <person name="Loffler F."/>
        </authorList>
    </citation>
    <scope>NUCLEOTIDE SEQUENCE</scope>
</reference>